<organism evidence="2">
    <name type="scientific">bioreactor metagenome</name>
    <dbReference type="NCBI Taxonomy" id="1076179"/>
    <lineage>
        <taxon>unclassified sequences</taxon>
        <taxon>metagenomes</taxon>
        <taxon>ecological metagenomes</taxon>
    </lineage>
</organism>
<dbReference type="AlphaFoldDB" id="A0A644XE25"/>
<evidence type="ECO:0000259" key="1">
    <source>
        <dbReference type="Pfam" id="PF04205"/>
    </source>
</evidence>
<reference evidence="2" key="1">
    <citation type="submission" date="2019-08" db="EMBL/GenBank/DDBJ databases">
        <authorList>
            <person name="Kucharzyk K."/>
            <person name="Murdoch R.W."/>
            <person name="Higgins S."/>
            <person name="Loffler F."/>
        </authorList>
    </citation>
    <scope>NUCLEOTIDE SEQUENCE</scope>
</reference>
<sequence>MNSQTVCAGIKGYKGMTPVMVMTDKKGKIQKVALLTHCETLSYVRLLENSGFFSQWNAKSLKEAALITLDAYSGATETALAVEKHVRFLLEKGANSFPGKKNNRK</sequence>
<dbReference type="InterPro" id="IPR007329">
    <property type="entry name" value="FMN-bd"/>
</dbReference>
<name>A0A644XE25_9ZZZZ</name>
<dbReference type="GO" id="GO:0016020">
    <property type="term" value="C:membrane"/>
    <property type="evidence" value="ECO:0007669"/>
    <property type="project" value="InterPro"/>
</dbReference>
<dbReference type="EMBL" id="VSSQ01002285">
    <property type="protein sequence ID" value="MPM14476.1"/>
    <property type="molecule type" value="Genomic_DNA"/>
</dbReference>
<feature type="domain" description="FMN-binding" evidence="1">
    <location>
        <begin position="12"/>
        <end position="90"/>
    </location>
</feature>
<proteinExistence type="predicted"/>
<comment type="caution">
    <text evidence="2">The sequence shown here is derived from an EMBL/GenBank/DDBJ whole genome shotgun (WGS) entry which is preliminary data.</text>
</comment>
<evidence type="ECO:0000313" key="2">
    <source>
        <dbReference type="EMBL" id="MPM14476.1"/>
    </source>
</evidence>
<dbReference type="GO" id="GO:0010181">
    <property type="term" value="F:FMN binding"/>
    <property type="evidence" value="ECO:0007669"/>
    <property type="project" value="InterPro"/>
</dbReference>
<accession>A0A644XE25</accession>
<gene>
    <name evidence="2" type="ORF">SDC9_60839</name>
</gene>
<dbReference type="Pfam" id="PF04205">
    <property type="entry name" value="FMN_bind"/>
    <property type="match status" value="1"/>
</dbReference>
<protein>
    <recommendedName>
        <fullName evidence="1">FMN-binding domain-containing protein</fullName>
    </recommendedName>
</protein>